<dbReference type="Pfam" id="PF13715">
    <property type="entry name" value="CarbopepD_reg_2"/>
    <property type="match status" value="1"/>
</dbReference>
<name>A0A381VP36_9ZZZZ</name>
<evidence type="ECO:0000256" key="5">
    <source>
        <dbReference type="ARBA" id="ARBA00023077"/>
    </source>
</evidence>
<gene>
    <name evidence="9" type="ORF">METZ01_LOCUS94896</name>
</gene>
<keyword evidence="7" id="KW-0998">Cell outer membrane</keyword>
<dbReference type="InterPro" id="IPR036942">
    <property type="entry name" value="Beta-barrel_TonB_sf"/>
</dbReference>
<proteinExistence type="predicted"/>
<dbReference type="Gene3D" id="2.170.130.10">
    <property type="entry name" value="TonB-dependent receptor, plug domain"/>
    <property type="match status" value="1"/>
</dbReference>
<dbReference type="PANTHER" id="PTHR30069">
    <property type="entry name" value="TONB-DEPENDENT OUTER MEMBRANE RECEPTOR"/>
    <property type="match status" value="1"/>
</dbReference>
<accession>A0A381VP36</accession>
<dbReference type="InterPro" id="IPR039426">
    <property type="entry name" value="TonB-dep_rcpt-like"/>
</dbReference>
<dbReference type="InterPro" id="IPR008969">
    <property type="entry name" value="CarboxyPept-like_regulatory"/>
</dbReference>
<dbReference type="EMBL" id="UINC01009374">
    <property type="protein sequence ID" value="SVA42042.1"/>
    <property type="molecule type" value="Genomic_DNA"/>
</dbReference>
<dbReference type="SUPFAM" id="SSF49464">
    <property type="entry name" value="Carboxypeptidase regulatory domain-like"/>
    <property type="match status" value="1"/>
</dbReference>
<evidence type="ECO:0000256" key="7">
    <source>
        <dbReference type="ARBA" id="ARBA00023237"/>
    </source>
</evidence>
<dbReference type="SUPFAM" id="SSF56935">
    <property type="entry name" value="Porins"/>
    <property type="match status" value="1"/>
</dbReference>
<dbReference type="GO" id="GO:0015344">
    <property type="term" value="F:siderophore uptake transmembrane transporter activity"/>
    <property type="evidence" value="ECO:0007669"/>
    <property type="project" value="TreeGrafter"/>
</dbReference>
<dbReference type="Gene3D" id="2.40.170.20">
    <property type="entry name" value="TonB-dependent receptor, beta-barrel domain"/>
    <property type="match status" value="1"/>
</dbReference>
<dbReference type="InterPro" id="IPR037066">
    <property type="entry name" value="Plug_dom_sf"/>
</dbReference>
<keyword evidence="4" id="KW-0732">Signal</keyword>
<dbReference type="InterPro" id="IPR010917">
    <property type="entry name" value="TonB_rcpt_CS"/>
</dbReference>
<dbReference type="PANTHER" id="PTHR30069:SF40">
    <property type="entry name" value="TONB-DEPENDENT RECEPTOR NMB0964-RELATED"/>
    <property type="match status" value="1"/>
</dbReference>
<evidence type="ECO:0000256" key="1">
    <source>
        <dbReference type="ARBA" id="ARBA00004571"/>
    </source>
</evidence>
<organism evidence="9">
    <name type="scientific">marine metagenome</name>
    <dbReference type="NCBI Taxonomy" id="408172"/>
    <lineage>
        <taxon>unclassified sequences</taxon>
        <taxon>metagenomes</taxon>
        <taxon>ecological metagenomes</taxon>
    </lineage>
</organism>
<dbReference type="Pfam" id="PF07715">
    <property type="entry name" value="Plug"/>
    <property type="match status" value="1"/>
</dbReference>
<keyword evidence="6" id="KW-0472">Membrane</keyword>
<keyword evidence="5" id="KW-0798">TonB box</keyword>
<sequence>MGYSLSQTYNISGKILDSTTKTTINNVNIFIKNTDFGTITNEVGYFNLLLNEQLGNEIDLSIKMIGYKELIIPLNLSKKKINLGEIFIKPQSLELELIHIHSHKDRSNQISDVVLSGQELNNNLSGNIATTLSNQSNIGVNSIGTVTSKPVLRGYSGDRLLITKDGSETGDLSKSSIDHVIALDMTDVIEIEIIRGPKALLYGSNAIGGVINTSISGNPKVKVEKFKTKLLLGGESFNKGIYGNLMFYIPIKNNQLNVMINNRNTNDQTSPIGTIENTFSKTSNYKLGFTKYNKYSYINFIFENYNMDYGIPSSSEGHINGVDIELIKNTFQFNFHGDVSFFDFKQFDINYNYINYEHQEFENNSDYFSVALSKNTHNFKIEFQSFNLIMGSEINHKQFSPIGFYWTPKTDELDLSLFGFYEKDFFSFDILSSFRMGYLLIEPEQNNITLSNLDNKEIKTRTFKYFSSSLGLRKIINKFEINSWIMNTMKAPRLEELYSDGPHLGSYSYEIGEPNLQLEKIYGIESSIYYNSNPFNFSITTFYNYSPFYYQMNKMGECEEEFVIGESHPCAGSDFIEWGSGSSGWLYKYQTQGVKSSIKGIEFNLAYNYKNYKMVYDFSFTEGDDYTNQLPLSYINPTKQILNFIYKYELMNFNVRLSKINSQNRLGEFETFTRSSFLVDFVINYSKENKNITIQLNNIFNEEYYNHLSKIKSIMPEAGRNILINYKILF</sequence>
<evidence type="ECO:0000313" key="9">
    <source>
        <dbReference type="EMBL" id="SVA42042.1"/>
    </source>
</evidence>
<dbReference type="GO" id="GO:0009279">
    <property type="term" value="C:cell outer membrane"/>
    <property type="evidence" value="ECO:0007669"/>
    <property type="project" value="UniProtKB-SubCell"/>
</dbReference>
<keyword evidence="3" id="KW-0812">Transmembrane</keyword>
<dbReference type="AlphaFoldDB" id="A0A381VP36"/>
<reference evidence="9" key="1">
    <citation type="submission" date="2018-05" db="EMBL/GenBank/DDBJ databases">
        <authorList>
            <person name="Lanie J.A."/>
            <person name="Ng W.-L."/>
            <person name="Kazmierczak K.M."/>
            <person name="Andrzejewski T.M."/>
            <person name="Davidsen T.M."/>
            <person name="Wayne K.J."/>
            <person name="Tettelin H."/>
            <person name="Glass J.I."/>
            <person name="Rusch D."/>
            <person name="Podicherti R."/>
            <person name="Tsui H.-C.T."/>
            <person name="Winkler M.E."/>
        </authorList>
    </citation>
    <scope>NUCLEOTIDE SEQUENCE</scope>
</reference>
<keyword evidence="2" id="KW-0813">Transport</keyword>
<comment type="subcellular location">
    <subcellularLocation>
        <location evidence="1">Cell outer membrane</location>
        <topology evidence="1">Multi-pass membrane protein</topology>
    </subcellularLocation>
</comment>
<protein>
    <recommendedName>
        <fullName evidence="8">TonB-dependent receptor plug domain-containing protein</fullName>
    </recommendedName>
</protein>
<evidence type="ECO:0000256" key="3">
    <source>
        <dbReference type="ARBA" id="ARBA00022692"/>
    </source>
</evidence>
<feature type="domain" description="TonB-dependent receptor plug" evidence="8">
    <location>
        <begin position="110"/>
        <end position="210"/>
    </location>
</feature>
<evidence type="ECO:0000259" key="8">
    <source>
        <dbReference type="Pfam" id="PF07715"/>
    </source>
</evidence>
<dbReference type="PROSITE" id="PS01156">
    <property type="entry name" value="TONB_DEPENDENT_REC_2"/>
    <property type="match status" value="1"/>
</dbReference>
<dbReference type="InterPro" id="IPR012910">
    <property type="entry name" value="Plug_dom"/>
</dbReference>
<evidence type="ECO:0000256" key="4">
    <source>
        <dbReference type="ARBA" id="ARBA00022729"/>
    </source>
</evidence>
<dbReference type="GO" id="GO:0044718">
    <property type="term" value="P:siderophore transmembrane transport"/>
    <property type="evidence" value="ECO:0007669"/>
    <property type="project" value="TreeGrafter"/>
</dbReference>
<evidence type="ECO:0000256" key="6">
    <source>
        <dbReference type="ARBA" id="ARBA00023136"/>
    </source>
</evidence>
<evidence type="ECO:0000256" key="2">
    <source>
        <dbReference type="ARBA" id="ARBA00022448"/>
    </source>
</evidence>